<sequence>MDTLRALAARLDEAGLALGTLSRTVTATDPAHPAFGTHAAGRPGEIGRALHRQWTVATGDRAREAHAAALRLAAAAAALRSAADRYSATDDAARHRLLREA</sequence>
<dbReference type="AlphaFoldDB" id="A0A1A9A443"/>
<dbReference type="EMBL" id="LT594323">
    <property type="protein sequence ID" value="SBT50981.1"/>
    <property type="molecule type" value="Genomic_DNA"/>
</dbReference>
<dbReference type="PATRIC" id="fig|261654.4.peg.5042"/>
<accession>A0A1A9A443</accession>
<reference evidence="2" key="1">
    <citation type="submission" date="2016-06" db="EMBL/GenBank/DDBJ databases">
        <authorList>
            <person name="Varghese N."/>
            <person name="Submissions Spin"/>
        </authorList>
    </citation>
    <scope>NUCLEOTIDE SEQUENCE [LARGE SCALE GENOMIC DNA]</scope>
    <source>
        <strain evidence="2">DSM 44815</strain>
    </source>
</reference>
<protein>
    <recommendedName>
        <fullName evidence="3">Excreted virulence factor EspC, type VII ESX diderm</fullName>
    </recommendedName>
</protein>
<dbReference type="RefSeq" id="WP_091668867.1">
    <property type="nucleotide sequence ID" value="NZ_LT594323.1"/>
</dbReference>
<evidence type="ECO:0008006" key="3">
    <source>
        <dbReference type="Google" id="ProtNLM"/>
    </source>
</evidence>
<dbReference type="Proteomes" id="UP000199385">
    <property type="component" value="Chromosome I"/>
</dbReference>
<dbReference type="OrthoDB" id="3404555at2"/>
<name>A0A1A9A443_9ACTN</name>
<evidence type="ECO:0000313" key="2">
    <source>
        <dbReference type="Proteomes" id="UP000199385"/>
    </source>
</evidence>
<proteinExistence type="predicted"/>
<gene>
    <name evidence="1" type="ORF">GA0070611_4972</name>
</gene>
<evidence type="ECO:0000313" key="1">
    <source>
        <dbReference type="EMBL" id="SBT50981.1"/>
    </source>
</evidence>
<organism evidence="1 2">
    <name type="scientific">Micromonospora auratinigra</name>
    <dbReference type="NCBI Taxonomy" id="261654"/>
    <lineage>
        <taxon>Bacteria</taxon>
        <taxon>Bacillati</taxon>
        <taxon>Actinomycetota</taxon>
        <taxon>Actinomycetes</taxon>
        <taxon>Micromonosporales</taxon>
        <taxon>Micromonosporaceae</taxon>
        <taxon>Micromonospora</taxon>
    </lineage>
</organism>
<keyword evidence="2" id="KW-1185">Reference proteome</keyword>
<dbReference type="STRING" id="261654.GA0070611_4972"/>